<dbReference type="GO" id="GO:0003918">
    <property type="term" value="F:DNA topoisomerase type II (double strand cut, ATP-hydrolyzing) activity"/>
    <property type="evidence" value="ECO:0007669"/>
    <property type="project" value="UniProtKB-EC"/>
</dbReference>
<comment type="similarity">
    <text evidence="3">Belongs to the type II topoisomerase GyrB family.</text>
</comment>
<comment type="catalytic activity">
    <reaction evidence="1">
        <text>ATP-dependent breakage, passage and rejoining of double-stranded DNA.</text>
        <dbReference type="EC" id="5.6.2.2"/>
    </reaction>
</comment>
<dbReference type="Proteomes" id="UP000253570">
    <property type="component" value="Unassembled WGS sequence"/>
</dbReference>
<dbReference type="CDD" id="cd00822">
    <property type="entry name" value="TopoII_Trans_DNA_gyrase"/>
    <property type="match status" value="1"/>
</dbReference>
<dbReference type="Gene3D" id="3.30.230.10">
    <property type="match status" value="1"/>
</dbReference>
<keyword evidence="6" id="KW-0547">Nucleotide-binding</keyword>
<sequence length="663" mass="74697">MNDLFDTIPEPQKPSGTKQKKIKKTIKKVNSYTAEDITILEGLEPVRKRPGMYIGGIDTKALHHLFNEIIDNSIDEVIAGFADTIDVTLNPDNEIIISDNGRGIPVDPHPKLPNKSALEIILTTLHAGGKFDTNSYKTSGGLHGVGISVVNALSESMCVEVTREKQKYTQEFSRGYATSELILHGKTSNNNGTKVTFSPDKDIFEEGIYFDKETLKDIIKTKSYLVRGLKINWLDNRGNGYEKEKLQYYYPNGISDYITEVSASKELLITSKFIGKSSSKELEGIVEWAVIWTSGNKNNIKSYCNTIPTVNGGTHENAFKNAILKSLKKYADMVGVKNSKIINLDDIMSYTDGIISIFISEPEFQGQTKERLSSKSATALTNTIISDNFDHWLSANPDQSNKLIDFFINIANSRISMKQEKDLNRKSVLRKLRLPGKLADCLNEKSDGTEIFIVEGDSAGGSAKQARDKKYQAVLPLRGKILNVASSSAQKYFQNQQLKDLVQALGCGTSDNYDESRLRYEKVIIMTDADVDGAHIAALMITFFFKEMIQLIENKHLYMAVPPLYKLSNKNKIFYANDDDDKDKILKKEFKNLNNVDISRFKGLGEMLPNQLRETTMNKESRKLLQITIENSPMEYYETFIDQIMGSKAEARFKFIQENANFY</sequence>
<dbReference type="InterPro" id="IPR006171">
    <property type="entry name" value="TOPRIM_dom"/>
</dbReference>
<dbReference type="InterPro" id="IPR014721">
    <property type="entry name" value="Ribsml_uS5_D2-typ_fold_subgr"/>
</dbReference>
<dbReference type="InterPro" id="IPR036890">
    <property type="entry name" value="HATPase_C_sf"/>
</dbReference>
<dbReference type="Pfam" id="PF00986">
    <property type="entry name" value="DNA_gyraseB_C"/>
    <property type="match status" value="1"/>
</dbReference>
<dbReference type="SUPFAM" id="SSF55874">
    <property type="entry name" value="ATPase domain of HSP90 chaperone/DNA topoisomerase II/histidine kinase"/>
    <property type="match status" value="1"/>
</dbReference>
<evidence type="ECO:0000256" key="5">
    <source>
        <dbReference type="ARBA" id="ARBA00022723"/>
    </source>
</evidence>
<name>A0A368DPV4_9PROT</name>
<evidence type="ECO:0000259" key="14">
    <source>
        <dbReference type="PROSITE" id="PS50880"/>
    </source>
</evidence>
<keyword evidence="8" id="KW-0460">Magnesium</keyword>
<evidence type="ECO:0000256" key="6">
    <source>
        <dbReference type="ARBA" id="ARBA00022741"/>
    </source>
</evidence>
<dbReference type="AlphaFoldDB" id="A0A368DPV4"/>
<evidence type="ECO:0000256" key="12">
    <source>
        <dbReference type="ARBA" id="ARBA00063644"/>
    </source>
</evidence>
<dbReference type="GO" id="GO:0003677">
    <property type="term" value="F:DNA binding"/>
    <property type="evidence" value="ECO:0007669"/>
    <property type="project" value="UniProtKB-KW"/>
</dbReference>
<evidence type="ECO:0000313" key="16">
    <source>
        <dbReference type="Proteomes" id="UP000253570"/>
    </source>
</evidence>
<feature type="region of interest" description="Disordered" evidence="13">
    <location>
        <begin position="1"/>
        <end position="20"/>
    </location>
</feature>
<dbReference type="InterPro" id="IPR018522">
    <property type="entry name" value="TopoIIA_CS"/>
</dbReference>
<dbReference type="SMART" id="SM00433">
    <property type="entry name" value="TOP2c"/>
    <property type="match status" value="1"/>
</dbReference>
<dbReference type="InterPro" id="IPR013760">
    <property type="entry name" value="Topo_IIA-like_dom_sf"/>
</dbReference>
<keyword evidence="5" id="KW-0479">Metal-binding</keyword>
<dbReference type="InterPro" id="IPR000565">
    <property type="entry name" value="Topo_IIA_B"/>
</dbReference>
<evidence type="ECO:0000256" key="13">
    <source>
        <dbReference type="SAM" id="MobiDB-lite"/>
    </source>
</evidence>
<evidence type="ECO:0000256" key="2">
    <source>
        <dbReference type="ARBA" id="ARBA00001946"/>
    </source>
</evidence>
<dbReference type="PRINTS" id="PR01159">
    <property type="entry name" value="DNAGYRASEB"/>
</dbReference>
<dbReference type="PANTHER" id="PTHR45866:SF1">
    <property type="entry name" value="DNA GYRASE SUBUNIT B, MITOCHONDRIAL"/>
    <property type="match status" value="1"/>
</dbReference>
<dbReference type="CDD" id="cd16928">
    <property type="entry name" value="HATPase_GyrB-like"/>
    <property type="match status" value="1"/>
</dbReference>
<dbReference type="InterPro" id="IPR005737">
    <property type="entry name" value="TopoIV_B_Gneg"/>
</dbReference>
<proteinExistence type="inferred from homology"/>
<evidence type="ECO:0000256" key="8">
    <source>
        <dbReference type="ARBA" id="ARBA00022842"/>
    </source>
</evidence>
<evidence type="ECO:0000256" key="1">
    <source>
        <dbReference type="ARBA" id="ARBA00000185"/>
    </source>
</evidence>
<dbReference type="PANTHER" id="PTHR45866">
    <property type="entry name" value="DNA GYRASE/TOPOISOMERASE SUBUNIT B"/>
    <property type="match status" value="1"/>
</dbReference>
<dbReference type="InterPro" id="IPR013759">
    <property type="entry name" value="Topo_IIA_B_C"/>
</dbReference>
<dbReference type="SMART" id="SM00387">
    <property type="entry name" value="HATPase_c"/>
    <property type="match status" value="1"/>
</dbReference>
<evidence type="ECO:0000256" key="11">
    <source>
        <dbReference type="ARBA" id="ARBA00023235"/>
    </source>
</evidence>
<evidence type="ECO:0000256" key="9">
    <source>
        <dbReference type="ARBA" id="ARBA00023029"/>
    </source>
</evidence>
<dbReference type="InterPro" id="IPR013506">
    <property type="entry name" value="Topo_IIA_bsu_dom2"/>
</dbReference>
<dbReference type="NCBIfam" id="TIGR01055">
    <property type="entry name" value="parE_Gneg"/>
    <property type="match status" value="1"/>
</dbReference>
<evidence type="ECO:0000256" key="4">
    <source>
        <dbReference type="ARBA" id="ARBA00012895"/>
    </source>
</evidence>
<protein>
    <recommendedName>
        <fullName evidence="4">DNA topoisomerase (ATP-hydrolyzing)</fullName>
        <ecNumber evidence="4">5.6.2.2</ecNumber>
    </recommendedName>
</protein>
<dbReference type="PRINTS" id="PR00418">
    <property type="entry name" value="TPI2FAMILY"/>
</dbReference>
<evidence type="ECO:0000313" key="15">
    <source>
        <dbReference type="EMBL" id="RCL73684.1"/>
    </source>
</evidence>
<accession>A0A368DPV4</accession>
<dbReference type="SUPFAM" id="SSF56719">
    <property type="entry name" value="Type II DNA topoisomerase"/>
    <property type="match status" value="1"/>
</dbReference>
<dbReference type="InterPro" id="IPR001241">
    <property type="entry name" value="Topo_IIA"/>
</dbReference>
<organism evidence="15 16">
    <name type="scientific">PS1 clade bacterium</name>
    <dbReference type="NCBI Taxonomy" id="2175152"/>
    <lineage>
        <taxon>Bacteria</taxon>
        <taxon>Pseudomonadati</taxon>
        <taxon>Pseudomonadota</taxon>
        <taxon>Alphaproteobacteria</taxon>
        <taxon>PS1 clade</taxon>
    </lineage>
</organism>
<dbReference type="Pfam" id="PF00204">
    <property type="entry name" value="DNA_gyraseB"/>
    <property type="match status" value="1"/>
</dbReference>
<dbReference type="SUPFAM" id="SSF54211">
    <property type="entry name" value="Ribosomal protein S5 domain 2-like"/>
    <property type="match status" value="1"/>
</dbReference>
<keyword evidence="9" id="KW-0799">Topoisomerase</keyword>
<dbReference type="FunFam" id="3.30.565.10:FF:000002">
    <property type="entry name" value="DNA gyrase subunit B"/>
    <property type="match status" value="1"/>
</dbReference>
<dbReference type="Pfam" id="PF01751">
    <property type="entry name" value="Toprim"/>
    <property type="match status" value="1"/>
</dbReference>
<dbReference type="PROSITE" id="PS00177">
    <property type="entry name" value="TOPOISOMERASE_II"/>
    <property type="match status" value="1"/>
</dbReference>
<evidence type="ECO:0000256" key="3">
    <source>
        <dbReference type="ARBA" id="ARBA00010708"/>
    </source>
</evidence>
<dbReference type="Gene3D" id="3.30.565.10">
    <property type="entry name" value="Histidine kinase-like ATPase, C-terminal domain"/>
    <property type="match status" value="1"/>
</dbReference>
<gene>
    <name evidence="15" type="primary">parE</name>
    <name evidence="15" type="ORF">DBW71_02605</name>
</gene>
<dbReference type="GO" id="GO:0005694">
    <property type="term" value="C:chromosome"/>
    <property type="evidence" value="ECO:0007669"/>
    <property type="project" value="InterPro"/>
</dbReference>
<dbReference type="EC" id="5.6.2.2" evidence="4"/>
<comment type="cofactor">
    <cofactor evidence="2">
        <name>Mg(2+)</name>
        <dbReference type="ChEBI" id="CHEBI:18420"/>
    </cofactor>
</comment>
<comment type="caution">
    <text evidence="15">The sequence shown here is derived from an EMBL/GenBank/DDBJ whole genome shotgun (WGS) entry which is preliminary data.</text>
</comment>
<dbReference type="GO" id="GO:0006265">
    <property type="term" value="P:DNA topological change"/>
    <property type="evidence" value="ECO:0007669"/>
    <property type="project" value="InterPro"/>
</dbReference>
<evidence type="ECO:0000256" key="10">
    <source>
        <dbReference type="ARBA" id="ARBA00023125"/>
    </source>
</evidence>
<dbReference type="InterPro" id="IPR020568">
    <property type="entry name" value="Ribosomal_Su5_D2-typ_SF"/>
</dbReference>
<dbReference type="Gene3D" id="3.40.50.670">
    <property type="match status" value="1"/>
</dbReference>
<dbReference type="EMBL" id="QOQD01000005">
    <property type="protein sequence ID" value="RCL73684.1"/>
    <property type="molecule type" value="Genomic_DNA"/>
</dbReference>
<dbReference type="InterPro" id="IPR002288">
    <property type="entry name" value="DNA_gyrase_B_C"/>
</dbReference>
<comment type="subunit">
    <text evidence="12">Heterotetramer composed of ParC and ParE.</text>
</comment>
<dbReference type="Pfam" id="PF02518">
    <property type="entry name" value="HATPase_c"/>
    <property type="match status" value="1"/>
</dbReference>
<dbReference type="GO" id="GO:0005524">
    <property type="term" value="F:ATP binding"/>
    <property type="evidence" value="ECO:0007669"/>
    <property type="project" value="UniProtKB-KW"/>
</dbReference>
<evidence type="ECO:0000256" key="7">
    <source>
        <dbReference type="ARBA" id="ARBA00022840"/>
    </source>
</evidence>
<dbReference type="FunFam" id="3.40.50.670:FF:000006">
    <property type="entry name" value="DNA topoisomerase (ATP-hydrolyzing)"/>
    <property type="match status" value="1"/>
</dbReference>
<dbReference type="InterPro" id="IPR003594">
    <property type="entry name" value="HATPase_dom"/>
</dbReference>
<keyword evidence="11 15" id="KW-0413">Isomerase</keyword>
<feature type="domain" description="Toprim" evidence="14">
    <location>
        <begin position="449"/>
        <end position="563"/>
    </location>
</feature>
<keyword evidence="7" id="KW-0067">ATP-binding</keyword>
<keyword evidence="10" id="KW-0238">DNA-binding</keyword>
<dbReference type="GO" id="GO:0046872">
    <property type="term" value="F:metal ion binding"/>
    <property type="evidence" value="ECO:0007669"/>
    <property type="project" value="UniProtKB-KW"/>
</dbReference>
<reference evidence="15 16" key="1">
    <citation type="journal article" date="2018" name="Microbiome">
        <title>Fine metagenomic profile of the Mediterranean stratified and mixed water columns revealed by assembly and recruitment.</title>
        <authorList>
            <person name="Haro-Moreno J.M."/>
            <person name="Lopez-Perez M."/>
            <person name="De La Torre J.R."/>
            <person name="Picazo A."/>
            <person name="Camacho A."/>
            <person name="Rodriguez-Valera F."/>
        </authorList>
    </citation>
    <scope>NUCLEOTIDE SEQUENCE [LARGE SCALE GENOMIC DNA]</scope>
    <source>
        <strain evidence="15">MED-G57</strain>
    </source>
</reference>
<dbReference type="PROSITE" id="PS50880">
    <property type="entry name" value="TOPRIM"/>
    <property type="match status" value="1"/>
</dbReference>